<sequence>MPSSRRHSRTFKVRRNAVTFALAWLALLGLLVQNVVASHGHVHRHAVAGLAVSMADTGEHDDDHVDGHAHEAVASSGADEHGHRHSGDPETDLQNLGHTHTGGASPGMPPTWSFQGAAPEVLLLALPANEQPPRDSHPDTPFRPPIA</sequence>
<accession>A0A4R6Z1Z6</accession>
<protein>
    <submittedName>
        <fullName evidence="2">Uncharacterized protein</fullName>
    </submittedName>
</protein>
<dbReference type="AlphaFoldDB" id="A0A4R6Z1Z6"/>
<dbReference type="Proteomes" id="UP000295293">
    <property type="component" value="Unassembled WGS sequence"/>
</dbReference>
<name>A0A4R6Z1Z6_9GAMM</name>
<comment type="caution">
    <text evidence="2">The sequence shown here is derived from an EMBL/GenBank/DDBJ whole genome shotgun (WGS) entry which is preliminary data.</text>
</comment>
<keyword evidence="3" id="KW-1185">Reference proteome</keyword>
<feature type="region of interest" description="Disordered" evidence="1">
    <location>
        <begin position="57"/>
        <end position="147"/>
    </location>
</feature>
<gene>
    <name evidence="2" type="ORF">DFR29_10410</name>
</gene>
<evidence type="ECO:0000313" key="2">
    <source>
        <dbReference type="EMBL" id="TDR45582.1"/>
    </source>
</evidence>
<feature type="compositionally biased region" description="Basic and acidic residues" evidence="1">
    <location>
        <begin position="57"/>
        <end position="71"/>
    </location>
</feature>
<reference evidence="2 3" key="1">
    <citation type="submission" date="2019-03" db="EMBL/GenBank/DDBJ databases">
        <title>Genomic Encyclopedia of Type Strains, Phase IV (KMG-IV): sequencing the most valuable type-strain genomes for metagenomic binning, comparative biology and taxonomic classification.</title>
        <authorList>
            <person name="Goeker M."/>
        </authorList>
    </citation>
    <scope>NUCLEOTIDE SEQUENCE [LARGE SCALE GENOMIC DNA]</scope>
    <source>
        <strain evidence="2 3">DSM 21667</strain>
    </source>
</reference>
<dbReference type="EMBL" id="SNZH01000004">
    <property type="protein sequence ID" value="TDR45582.1"/>
    <property type="molecule type" value="Genomic_DNA"/>
</dbReference>
<dbReference type="RefSeq" id="WP_133817959.1">
    <property type="nucleotide sequence ID" value="NZ_SNZH01000004.1"/>
</dbReference>
<feature type="compositionally biased region" description="Low complexity" evidence="1">
    <location>
        <begin position="117"/>
        <end position="128"/>
    </location>
</feature>
<organism evidence="2 3">
    <name type="scientific">Tahibacter aquaticus</name>
    <dbReference type="NCBI Taxonomy" id="520092"/>
    <lineage>
        <taxon>Bacteria</taxon>
        <taxon>Pseudomonadati</taxon>
        <taxon>Pseudomonadota</taxon>
        <taxon>Gammaproteobacteria</taxon>
        <taxon>Lysobacterales</taxon>
        <taxon>Rhodanobacteraceae</taxon>
        <taxon>Tahibacter</taxon>
    </lineage>
</organism>
<feature type="compositionally biased region" description="Basic and acidic residues" evidence="1">
    <location>
        <begin position="78"/>
        <end position="88"/>
    </location>
</feature>
<evidence type="ECO:0000256" key="1">
    <source>
        <dbReference type="SAM" id="MobiDB-lite"/>
    </source>
</evidence>
<evidence type="ECO:0000313" key="3">
    <source>
        <dbReference type="Proteomes" id="UP000295293"/>
    </source>
</evidence>
<proteinExistence type="predicted"/>